<keyword evidence="5" id="KW-1185">Reference proteome</keyword>
<dbReference type="Gene3D" id="3.80.10.10">
    <property type="entry name" value="Ribonuclease Inhibitor"/>
    <property type="match status" value="1"/>
</dbReference>
<evidence type="ECO:0000256" key="1">
    <source>
        <dbReference type="ARBA" id="ARBA00022614"/>
    </source>
</evidence>
<evidence type="ECO:0000313" key="5">
    <source>
        <dbReference type="Proteomes" id="UP000222542"/>
    </source>
</evidence>
<evidence type="ECO:0000313" key="4">
    <source>
        <dbReference type="EMBL" id="PHT63347.1"/>
    </source>
</evidence>
<dbReference type="Gramene" id="PHT63347">
    <property type="protein sequence ID" value="PHT63347"/>
    <property type="gene ID" value="T459_32810"/>
</dbReference>
<dbReference type="AlphaFoldDB" id="A0A2G2Y0R7"/>
<reference evidence="4 5" key="2">
    <citation type="journal article" date="2017" name="Genome Biol.">
        <title>New reference genome sequences of hot pepper reveal the massive evolution of plant disease-resistance genes by retroduplication.</title>
        <authorList>
            <person name="Kim S."/>
            <person name="Park J."/>
            <person name="Yeom S.I."/>
            <person name="Kim Y.M."/>
            <person name="Seo E."/>
            <person name="Kim K.T."/>
            <person name="Kim M.S."/>
            <person name="Lee J.M."/>
            <person name="Cheong K."/>
            <person name="Shin H.S."/>
            <person name="Kim S.B."/>
            <person name="Han K."/>
            <person name="Lee J."/>
            <person name="Park M."/>
            <person name="Lee H.A."/>
            <person name="Lee H.Y."/>
            <person name="Lee Y."/>
            <person name="Oh S."/>
            <person name="Lee J.H."/>
            <person name="Choi E."/>
            <person name="Choi E."/>
            <person name="Lee S.E."/>
            <person name="Jeon J."/>
            <person name="Kim H."/>
            <person name="Choi G."/>
            <person name="Song H."/>
            <person name="Lee J."/>
            <person name="Lee S.C."/>
            <person name="Kwon J.K."/>
            <person name="Lee H.Y."/>
            <person name="Koo N."/>
            <person name="Hong Y."/>
            <person name="Kim R.W."/>
            <person name="Kang W.H."/>
            <person name="Huh J.H."/>
            <person name="Kang B.C."/>
            <person name="Yang T.J."/>
            <person name="Lee Y.H."/>
            <person name="Bennetzen J.L."/>
            <person name="Choi D."/>
        </authorList>
    </citation>
    <scope>NUCLEOTIDE SEQUENCE [LARGE SCALE GENOMIC DNA]</scope>
    <source>
        <strain evidence="5">cv. CM334</strain>
    </source>
</reference>
<sequence length="562" mass="65476">MHAIMDKKMDEYIVVHFSKDTEELEWNILDFAKRNLIAGEHADLMYSLGVEADDRIYEAFPHLEKFTGKSMDEPFLIPRILRWHTTKSDKIIEGDYSSIKEKLPRDNDDDRDLCGNPIRVRIGDDASPNSLKVILDTSVDGNLHKRVSILKEAVLYIAAYIKEKRLKKKEKDEQQHERAADEEEEVRKKKKLKKKQQKMKKKKKVRKKQQVKTKLRKKQYQMLRKEKKKALFRRHSLENRDPSEEHPELEEVGKQITDKCKGLPLALKAIADYQFSKEQAINLWIANGPVQQLHSGNQYCSWKSAKDLICWNKVDICRMQWGKIKKLPDSICALYNLETLLLSSYRYIEKLPLHMEKLINLRHLDISNPFHLNMLLHLSKLKNLKVLVGAKFLLGGLRMEDLVELHKLYPKLKLEAPIQLSSLKWFEVVDSPKVAFYEAELFISQLEGMKKIEELSISGCCSLSFLPTSSLPNTLKIITICCCWKLKLEALDSSKMISNTFLKQLKLEECDYMSSVELVPRARYLYVWRCQNLTRFLIPNGTETPDIMFCENVEILSVAYGT</sequence>
<gene>
    <name evidence="4" type="ORF">T459_32810</name>
</gene>
<dbReference type="EMBL" id="AYRZ02000034">
    <property type="protein sequence ID" value="PHT63347.1"/>
    <property type="molecule type" value="Genomic_DNA"/>
</dbReference>
<organism evidence="4 5">
    <name type="scientific">Capsicum annuum</name>
    <name type="common">Capsicum pepper</name>
    <dbReference type="NCBI Taxonomy" id="4072"/>
    <lineage>
        <taxon>Eukaryota</taxon>
        <taxon>Viridiplantae</taxon>
        <taxon>Streptophyta</taxon>
        <taxon>Embryophyta</taxon>
        <taxon>Tracheophyta</taxon>
        <taxon>Spermatophyta</taxon>
        <taxon>Magnoliopsida</taxon>
        <taxon>eudicotyledons</taxon>
        <taxon>Gunneridae</taxon>
        <taxon>Pentapetalae</taxon>
        <taxon>asterids</taxon>
        <taxon>lamiids</taxon>
        <taxon>Solanales</taxon>
        <taxon>Solanaceae</taxon>
        <taxon>Solanoideae</taxon>
        <taxon>Capsiceae</taxon>
        <taxon>Capsicum</taxon>
    </lineage>
</organism>
<dbReference type="PANTHER" id="PTHR36766:SF51">
    <property type="entry name" value="DISEASE RESISTANCE RPP13-LIKE PROTEIN 1"/>
    <property type="match status" value="1"/>
</dbReference>
<feature type="compositionally biased region" description="Basic residues" evidence="3">
    <location>
        <begin position="188"/>
        <end position="217"/>
    </location>
</feature>
<feature type="region of interest" description="Disordered" evidence="3">
    <location>
        <begin position="231"/>
        <end position="251"/>
    </location>
</feature>
<feature type="compositionally biased region" description="Basic and acidic residues" evidence="3">
    <location>
        <begin position="169"/>
        <end position="179"/>
    </location>
</feature>
<dbReference type="InterPro" id="IPR027417">
    <property type="entry name" value="P-loop_NTPase"/>
</dbReference>
<feature type="compositionally biased region" description="Basic and acidic residues" evidence="3">
    <location>
        <begin position="235"/>
        <end position="251"/>
    </location>
</feature>
<keyword evidence="1" id="KW-0433">Leucine-rich repeat</keyword>
<dbReference type="SUPFAM" id="SSF52058">
    <property type="entry name" value="L domain-like"/>
    <property type="match status" value="1"/>
</dbReference>
<dbReference type="SUPFAM" id="SSF52540">
    <property type="entry name" value="P-loop containing nucleoside triphosphate hydrolases"/>
    <property type="match status" value="1"/>
</dbReference>
<accession>A0A2G2Y0R7</accession>
<reference evidence="4 5" key="1">
    <citation type="journal article" date="2014" name="Nat. Genet.">
        <title>Genome sequence of the hot pepper provides insights into the evolution of pungency in Capsicum species.</title>
        <authorList>
            <person name="Kim S."/>
            <person name="Park M."/>
            <person name="Yeom S.I."/>
            <person name="Kim Y.M."/>
            <person name="Lee J.M."/>
            <person name="Lee H.A."/>
            <person name="Seo E."/>
            <person name="Choi J."/>
            <person name="Cheong K."/>
            <person name="Kim K.T."/>
            <person name="Jung K."/>
            <person name="Lee G.W."/>
            <person name="Oh S.K."/>
            <person name="Bae C."/>
            <person name="Kim S.B."/>
            <person name="Lee H.Y."/>
            <person name="Kim S.Y."/>
            <person name="Kim M.S."/>
            <person name="Kang B.C."/>
            <person name="Jo Y.D."/>
            <person name="Yang H.B."/>
            <person name="Jeong H.J."/>
            <person name="Kang W.H."/>
            <person name="Kwon J.K."/>
            <person name="Shin C."/>
            <person name="Lim J.Y."/>
            <person name="Park J.H."/>
            <person name="Huh J.H."/>
            <person name="Kim J.S."/>
            <person name="Kim B.D."/>
            <person name="Cohen O."/>
            <person name="Paran I."/>
            <person name="Suh M.C."/>
            <person name="Lee S.B."/>
            <person name="Kim Y.K."/>
            <person name="Shin Y."/>
            <person name="Noh S.J."/>
            <person name="Park J."/>
            <person name="Seo Y.S."/>
            <person name="Kwon S.Y."/>
            <person name="Kim H.A."/>
            <person name="Park J.M."/>
            <person name="Kim H.J."/>
            <person name="Choi S.B."/>
            <person name="Bosland P.W."/>
            <person name="Reeves G."/>
            <person name="Jo S.H."/>
            <person name="Lee B.W."/>
            <person name="Cho H.T."/>
            <person name="Choi H.S."/>
            <person name="Lee M.S."/>
            <person name="Yu Y."/>
            <person name="Do Choi Y."/>
            <person name="Park B.S."/>
            <person name="van Deynze A."/>
            <person name="Ashrafi H."/>
            <person name="Hill T."/>
            <person name="Kim W.T."/>
            <person name="Pai H.S."/>
            <person name="Ahn H.K."/>
            <person name="Yeam I."/>
            <person name="Giovannoni J.J."/>
            <person name="Rose J.K."/>
            <person name="Sorensen I."/>
            <person name="Lee S.J."/>
            <person name="Kim R.W."/>
            <person name="Choi I.Y."/>
            <person name="Choi B.S."/>
            <person name="Lim J.S."/>
            <person name="Lee Y.H."/>
            <person name="Choi D."/>
        </authorList>
    </citation>
    <scope>NUCLEOTIDE SEQUENCE [LARGE SCALE GENOMIC DNA]</scope>
    <source>
        <strain evidence="5">cv. CM334</strain>
    </source>
</reference>
<dbReference type="InterPro" id="IPR042197">
    <property type="entry name" value="Apaf_helical"/>
</dbReference>
<evidence type="ECO:0000256" key="2">
    <source>
        <dbReference type="ARBA" id="ARBA00022821"/>
    </source>
</evidence>
<protein>
    <submittedName>
        <fullName evidence="4">Uncharacterized protein</fullName>
    </submittedName>
</protein>
<proteinExistence type="predicted"/>
<evidence type="ECO:0000256" key="3">
    <source>
        <dbReference type="SAM" id="MobiDB-lite"/>
    </source>
</evidence>
<keyword evidence="2" id="KW-0611">Plant defense</keyword>
<dbReference type="Proteomes" id="UP000222542">
    <property type="component" value="Unassembled WGS sequence"/>
</dbReference>
<comment type="caution">
    <text evidence="4">The sequence shown here is derived from an EMBL/GenBank/DDBJ whole genome shotgun (WGS) entry which is preliminary data.</text>
</comment>
<dbReference type="GO" id="GO:0006952">
    <property type="term" value="P:defense response"/>
    <property type="evidence" value="ECO:0007669"/>
    <property type="project" value="UniProtKB-KW"/>
</dbReference>
<dbReference type="GO" id="GO:0043531">
    <property type="term" value="F:ADP binding"/>
    <property type="evidence" value="ECO:0007669"/>
    <property type="project" value="InterPro"/>
</dbReference>
<feature type="region of interest" description="Disordered" evidence="3">
    <location>
        <begin position="167"/>
        <end position="217"/>
    </location>
</feature>
<dbReference type="Gene3D" id="1.10.8.430">
    <property type="entry name" value="Helical domain of apoptotic protease-activating factors"/>
    <property type="match status" value="1"/>
</dbReference>
<name>A0A2G2Y0R7_CAPAN</name>
<dbReference type="InterPro" id="IPR032675">
    <property type="entry name" value="LRR_dom_sf"/>
</dbReference>
<dbReference type="PANTHER" id="PTHR36766">
    <property type="entry name" value="PLANT BROAD-SPECTRUM MILDEW RESISTANCE PROTEIN RPW8"/>
    <property type="match status" value="1"/>
</dbReference>